<protein>
    <submittedName>
        <fullName evidence="5">ABC transporter substrate-binding protein</fullName>
    </submittedName>
</protein>
<evidence type="ECO:0000313" key="5">
    <source>
        <dbReference type="EMBL" id="NNM74125.1"/>
    </source>
</evidence>
<keyword evidence="6" id="KW-1185">Reference proteome</keyword>
<dbReference type="Proteomes" id="UP000564885">
    <property type="component" value="Unassembled WGS sequence"/>
</dbReference>
<evidence type="ECO:0000256" key="3">
    <source>
        <dbReference type="ARBA" id="ARBA00022970"/>
    </source>
</evidence>
<proteinExistence type="inferred from homology"/>
<comment type="caution">
    <text evidence="5">The sequence shown here is derived from an EMBL/GenBank/DDBJ whole genome shotgun (WGS) entry which is preliminary data.</text>
</comment>
<keyword evidence="2" id="KW-0732">Signal</keyword>
<dbReference type="CDD" id="cd06327">
    <property type="entry name" value="PBP1_SBP-like"/>
    <property type="match status" value="1"/>
</dbReference>
<gene>
    <name evidence="5" type="ORF">HJG44_17255</name>
</gene>
<dbReference type="GO" id="GO:0006865">
    <property type="term" value="P:amino acid transport"/>
    <property type="evidence" value="ECO:0007669"/>
    <property type="project" value="UniProtKB-KW"/>
</dbReference>
<evidence type="ECO:0000259" key="4">
    <source>
        <dbReference type="Pfam" id="PF13458"/>
    </source>
</evidence>
<dbReference type="Pfam" id="PF13458">
    <property type="entry name" value="Peripla_BP_6"/>
    <property type="match status" value="1"/>
</dbReference>
<evidence type="ECO:0000256" key="2">
    <source>
        <dbReference type="ARBA" id="ARBA00022729"/>
    </source>
</evidence>
<dbReference type="AlphaFoldDB" id="A0A849ID14"/>
<evidence type="ECO:0000313" key="6">
    <source>
        <dbReference type="Proteomes" id="UP000564885"/>
    </source>
</evidence>
<comment type="similarity">
    <text evidence="1">Belongs to the leucine-binding protein family.</text>
</comment>
<sequence length="399" mass="42112">MHGGAALAGAATLGMPSILRAQSGKPVKVGVLGDFSTAYASVGGPALLEAVRMAVEDAGGSALGKPVEVVSADTQLKPDLASTIARSWFDVDGVDVITDLPTSAMTFAVMDLARERKKIVLATSASSSDITGPRCSPYVAHWVYDTYSIAHSTASALVKQGAKTWFFITQDTVAGTISEKDVTDVIKSSGGRVLGSVRVPNNSNDYSSFILQAQGSKADVIVYSVAGADAVRAVKQASEFGVMKGGQRMIGTYTMPDDIKAMGLDVAQGLIYATAFDWNLNDETRAYSHRFLARTGKMPNMNMAGSYSAVLSYLKAVEAAGNRDADQVMAKLRGMTLNDVFVKNGKLREDGRMAHGMYVMEAKAPSQSTGEWDLAKVLAEVSTETAVRPLAAGNCPLVK</sequence>
<dbReference type="Gene3D" id="3.40.50.2300">
    <property type="match status" value="2"/>
</dbReference>
<accession>A0A849ID14</accession>
<keyword evidence="3" id="KW-0813">Transport</keyword>
<dbReference type="EMBL" id="JABEPP010000005">
    <property type="protein sequence ID" value="NNM74125.1"/>
    <property type="molecule type" value="Genomic_DNA"/>
</dbReference>
<feature type="domain" description="Leucine-binding protein" evidence="4">
    <location>
        <begin position="26"/>
        <end position="363"/>
    </location>
</feature>
<name>A0A849ID14_9HYPH</name>
<dbReference type="InterPro" id="IPR051010">
    <property type="entry name" value="BCAA_transport"/>
</dbReference>
<evidence type="ECO:0000256" key="1">
    <source>
        <dbReference type="ARBA" id="ARBA00010062"/>
    </source>
</evidence>
<reference evidence="5 6" key="1">
    <citation type="submission" date="2020-04" db="EMBL/GenBank/DDBJ databases">
        <title>Enterovirga sp. isolate from soil.</title>
        <authorList>
            <person name="Chea S."/>
            <person name="Kim D.-U."/>
        </authorList>
    </citation>
    <scope>NUCLEOTIDE SEQUENCE [LARGE SCALE GENOMIC DNA]</scope>
    <source>
        <strain evidence="5 6">DB1703</strain>
    </source>
</reference>
<organism evidence="5 6">
    <name type="scientific">Enterovirga aerilata</name>
    <dbReference type="NCBI Taxonomy" id="2730920"/>
    <lineage>
        <taxon>Bacteria</taxon>
        <taxon>Pseudomonadati</taxon>
        <taxon>Pseudomonadota</taxon>
        <taxon>Alphaproteobacteria</taxon>
        <taxon>Hyphomicrobiales</taxon>
        <taxon>Methylobacteriaceae</taxon>
        <taxon>Enterovirga</taxon>
    </lineage>
</organism>
<keyword evidence="3" id="KW-0029">Amino-acid transport</keyword>
<dbReference type="SUPFAM" id="SSF53822">
    <property type="entry name" value="Periplasmic binding protein-like I"/>
    <property type="match status" value="1"/>
</dbReference>
<dbReference type="InterPro" id="IPR028081">
    <property type="entry name" value="Leu-bd"/>
</dbReference>
<dbReference type="InterPro" id="IPR028082">
    <property type="entry name" value="Peripla_BP_I"/>
</dbReference>
<dbReference type="PANTHER" id="PTHR30483">
    <property type="entry name" value="LEUCINE-SPECIFIC-BINDING PROTEIN"/>
    <property type="match status" value="1"/>
</dbReference>
<dbReference type="PANTHER" id="PTHR30483:SF6">
    <property type="entry name" value="PERIPLASMIC BINDING PROTEIN OF ABC TRANSPORTER FOR NATURAL AMINO ACIDS"/>
    <property type="match status" value="1"/>
</dbReference>